<dbReference type="Gene3D" id="1.20.1310.10">
    <property type="entry name" value="Cullin Repeats"/>
    <property type="match status" value="4"/>
</dbReference>
<dbReference type="GO" id="GO:0031981">
    <property type="term" value="C:nuclear lumen"/>
    <property type="evidence" value="ECO:0007669"/>
    <property type="project" value="UniProtKB-ARBA"/>
</dbReference>
<feature type="domain" description="Cullin family profile" evidence="13">
    <location>
        <begin position="389"/>
        <end position="619"/>
    </location>
</feature>
<keyword evidence="4" id="KW-1017">Isopeptide bond</keyword>
<dbReference type="EMBL" id="GFXV01002642">
    <property type="protein sequence ID" value="MBW14447.1"/>
    <property type="molecule type" value="Transcribed_RNA"/>
</dbReference>
<dbReference type="AlphaFoldDB" id="A0A2H8TJW3"/>
<dbReference type="PROSITE" id="PS50069">
    <property type="entry name" value="CULLIN_2"/>
    <property type="match status" value="1"/>
</dbReference>
<evidence type="ECO:0000256" key="9">
    <source>
        <dbReference type="ARBA" id="ARBA00023242"/>
    </source>
</evidence>
<reference evidence="14" key="1">
    <citation type="submission" date="2017-10" db="EMBL/GenBank/DDBJ databases">
        <title>Transcriptome Assembly of Sugarcane Aphid Adults.</title>
        <authorList>
            <person name="Scully E.D."/>
            <person name="Palmer N.A."/>
            <person name="Geib S.M."/>
            <person name="Sarath G."/>
            <person name="Sattler S.E."/>
        </authorList>
    </citation>
    <scope>NUCLEOTIDE SEQUENCE</scope>
    <source>
        <tissue evidence="14">Whole body</tissue>
    </source>
</reference>
<keyword evidence="7" id="KW-0832">Ubl conjugation</keyword>
<dbReference type="PANTHER" id="PTHR11932">
    <property type="entry name" value="CULLIN"/>
    <property type="match status" value="1"/>
</dbReference>
<dbReference type="Pfam" id="PF10557">
    <property type="entry name" value="Cullin_Nedd8"/>
    <property type="match status" value="1"/>
</dbReference>
<dbReference type="SUPFAM" id="SSF75632">
    <property type="entry name" value="Cullin homology domain"/>
    <property type="match status" value="1"/>
</dbReference>
<comment type="similarity">
    <text evidence="3 11 12">Belongs to the cullin family.</text>
</comment>
<dbReference type="SMART" id="SM00884">
    <property type="entry name" value="Cullin_Nedd8"/>
    <property type="match status" value="1"/>
</dbReference>
<evidence type="ECO:0000256" key="4">
    <source>
        <dbReference type="ARBA" id="ARBA00022499"/>
    </source>
</evidence>
<dbReference type="InterPro" id="IPR045093">
    <property type="entry name" value="Cullin"/>
</dbReference>
<proteinExistence type="inferred from homology"/>
<evidence type="ECO:0000256" key="6">
    <source>
        <dbReference type="ARBA" id="ARBA00022786"/>
    </source>
</evidence>
<evidence type="ECO:0000256" key="11">
    <source>
        <dbReference type="PROSITE-ProRule" id="PRU00330"/>
    </source>
</evidence>
<keyword evidence="6" id="KW-0833">Ubl conjugation pathway</keyword>
<dbReference type="InterPro" id="IPR019559">
    <property type="entry name" value="Cullin_neddylation_domain"/>
</dbReference>
<name>A0A2H8TJW3_9HEMI</name>
<dbReference type="FunFam" id="1.10.10.10:FF:000014">
    <property type="entry name" value="Cullin 1"/>
    <property type="match status" value="1"/>
</dbReference>
<protein>
    <recommendedName>
        <fullName evidence="10">Cullin-2</fullName>
    </recommendedName>
</protein>
<keyword evidence="5" id="KW-0597">Phosphoprotein</keyword>
<dbReference type="GO" id="GO:0031462">
    <property type="term" value="C:Cul2-RING ubiquitin ligase complex"/>
    <property type="evidence" value="ECO:0007669"/>
    <property type="project" value="UniProtKB-ARBA"/>
</dbReference>
<sequence length="737" mass="86421">MSLKPKPINFTEKWNSLQETVKGVITLDTVPRDAWNERFNDVYSMCVAFPEPLGDQLYESTKLFLENHVLELLTIIQTGGTANLLQNYYTYWQKYSKGVKYLHSLYQYLNNQHIKKHKLSEAELLYGNITPDSTEQMEVGELGLDVWKLNMIVPLKDSLLELLLDEFDKQRHNISMTTSLDIIAGVINSFVVVQEFRKKNPLELYQNYFEQPFLEQSSEHFKREAARLLQECTVSEYMVKVLQILREEGIRSKKYLHDSTFIKLRERCRLHMVGDHLDFLHGESEAMIKEERRNDMHNIYLLLREIKDGMISLVDIFREHIKQHGIRVIESLKQEQIYVHFVEEILDVHKKYKSIVVDVFNNDLCFSGALDKAFTVIINYKPGKNQTSKSPEYLSKYCDNLLKKSSKGMCESEIDQKLLQSITIFKYVDDKDVFQRFYQRHLAKRLIHQQSQSMDGEEGMINKLKQACGYEFTNKLHRMFTDIRVSEGLNAKFHNEFLKPTDELNVTFSMYVLQTGAWPLGSSIVSSFVIPKQLIPCIQYFEDFYKEKFNGRKLTWLHHHCQGELKLNYLQKVYMVTMQTFQMAIMLLFEDRDTMKYTEIHELLQLNNDHFQKHFNSLIECKLLLLDGDNVSLNMAYTNKRTKLRITSALQKETPQEVEQTVNSVEDDRKTYLQAAIVRIMKSRKILRHNQLVNEILSQSKSFAPSIALIKKSIETLIDKGYLERTPNSSDGYSYVA</sequence>
<evidence type="ECO:0000256" key="8">
    <source>
        <dbReference type="ARBA" id="ARBA00022990"/>
    </source>
</evidence>
<evidence type="ECO:0000259" key="13">
    <source>
        <dbReference type="PROSITE" id="PS50069"/>
    </source>
</evidence>
<evidence type="ECO:0000256" key="10">
    <source>
        <dbReference type="ARBA" id="ARBA00069610"/>
    </source>
</evidence>
<dbReference type="InterPro" id="IPR036390">
    <property type="entry name" value="WH_DNA-bd_sf"/>
</dbReference>
<dbReference type="FunFam" id="1.20.1310.10:FF:000022">
    <property type="entry name" value="Cullin-2 isoform 2"/>
    <property type="match status" value="1"/>
</dbReference>
<dbReference type="GO" id="GO:0006511">
    <property type="term" value="P:ubiquitin-dependent protein catabolic process"/>
    <property type="evidence" value="ECO:0007669"/>
    <property type="project" value="InterPro"/>
</dbReference>
<dbReference type="Gene3D" id="3.30.230.130">
    <property type="entry name" value="Cullin, Chain C, Domain 2"/>
    <property type="match status" value="1"/>
</dbReference>
<dbReference type="InterPro" id="IPR016159">
    <property type="entry name" value="Cullin_repeat-like_dom_sf"/>
</dbReference>
<gene>
    <name evidence="14" type="primary">Cul2_4</name>
</gene>
<dbReference type="Pfam" id="PF00888">
    <property type="entry name" value="Cullin"/>
    <property type="match status" value="1"/>
</dbReference>
<evidence type="ECO:0000256" key="7">
    <source>
        <dbReference type="ARBA" id="ARBA00022843"/>
    </source>
</evidence>
<comment type="subcellular location">
    <subcellularLocation>
        <location evidence="1">Nucleus</location>
    </subcellularLocation>
</comment>
<keyword evidence="8" id="KW-0007">Acetylation</keyword>
<keyword evidence="9" id="KW-0539">Nucleus</keyword>
<evidence type="ECO:0000256" key="3">
    <source>
        <dbReference type="ARBA" id="ARBA00006019"/>
    </source>
</evidence>
<evidence type="ECO:0000256" key="12">
    <source>
        <dbReference type="RuleBase" id="RU003829"/>
    </source>
</evidence>
<dbReference type="InterPro" id="IPR059120">
    <property type="entry name" value="Cullin-like_AB"/>
</dbReference>
<comment type="pathway">
    <text evidence="2">Protein modification; protein ubiquitination.</text>
</comment>
<dbReference type="GO" id="GO:0031625">
    <property type="term" value="F:ubiquitin protein ligase binding"/>
    <property type="evidence" value="ECO:0007669"/>
    <property type="project" value="InterPro"/>
</dbReference>
<dbReference type="FunFam" id="1.20.1310.10:FF:000016">
    <property type="entry name" value="Cullin 2"/>
    <property type="match status" value="1"/>
</dbReference>
<organism evidence="14">
    <name type="scientific">Melanaphis sacchari</name>
    <dbReference type="NCBI Taxonomy" id="742174"/>
    <lineage>
        <taxon>Eukaryota</taxon>
        <taxon>Metazoa</taxon>
        <taxon>Ecdysozoa</taxon>
        <taxon>Arthropoda</taxon>
        <taxon>Hexapoda</taxon>
        <taxon>Insecta</taxon>
        <taxon>Pterygota</taxon>
        <taxon>Neoptera</taxon>
        <taxon>Paraneoptera</taxon>
        <taxon>Hemiptera</taxon>
        <taxon>Sternorrhyncha</taxon>
        <taxon>Aphidomorpha</taxon>
        <taxon>Aphidoidea</taxon>
        <taxon>Aphididae</taxon>
        <taxon>Aphidini</taxon>
        <taxon>Melanaphis</taxon>
    </lineage>
</organism>
<dbReference type="InterPro" id="IPR001373">
    <property type="entry name" value="Cullin_N"/>
</dbReference>
<dbReference type="Pfam" id="PF26557">
    <property type="entry name" value="Cullin_AB"/>
    <property type="match status" value="1"/>
</dbReference>
<evidence type="ECO:0000256" key="5">
    <source>
        <dbReference type="ARBA" id="ARBA00022553"/>
    </source>
</evidence>
<dbReference type="SMART" id="SM00182">
    <property type="entry name" value="CULLIN"/>
    <property type="match status" value="1"/>
</dbReference>
<dbReference type="InterPro" id="IPR036388">
    <property type="entry name" value="WH-like_DNA-bd_sf"/>
</dbReference>
<accession>A0A2H8TJW3</accession>
<dbReference type="SUPFAM" id="SSF46785">
    <property type="entry name" value="Winged helix' DNA-binding domain"/>
    <property type="match status" value="1"/>
</dbReference>
<dbReference type="InterPro" id="IPR016157">
    <property type="entry name" value="Cullin_CS"/>
</dbReference>
<dbReference type="InterPro" id="IPR036317">
    <property type="entry name" value="Cullin_homology_sf"/>
</dbReference>
<dbReference type="PROSITE" id="PS01256">
    <property type="entry name" value="CULLIN_1"/>
    <property type="match status" value="1"/>
</dbReference>
<dbReference type="Gene3D" id="1.10.10.10">
    <property type="entry name" value="Winged helix-like DNA-binding domain superfamily/Winged helix DNA-binding domain"/>
    <property type="match status" value="1"/>
</dbReference>
<evidence type="ECO:0000256" key="1">
    <source>
        <dbReference type="ARBA" id="ARBA00004123"/>
    </source>
</evidence>
<dbReference type="FunFam" id="1.20.1310.10:FF:000012">
    <property type="entry name" value="Cullin 2"/>
    <property type="match status" value="1"/>
</dbReference>
<dbReference type="InterPro" id="IPR016158">
    <property type="entry name" value="Cullin_homology"/>
</dbReference>
<evidence type="ECO:0000313" key="14">
    <source>
        <dbReference type="EMBL" id="MBW14447.1"/>
    </source>
</evidence>
<dbReference type="OrthoDB" id="27073at2759"/>
<dbReference type="FunFam" id="3.30.230.130:FF:000003">
    <property type="entry name" value="Cullin 2"/>
    <property type="match status" value="1"/>
</dbReference>
<dbReference type="SUPFAM" id="SSF74788">
    <property type="entry name" value="Cullin repeat-like"/>
    <property type="match status" value="1"/>
</dbReference>
<evidence type="ECO:0000256" key="2">
    <source>
        <dbReference type="ARBA" id="ARBA00004906"/>
    </source>
</evidence>